<sequence length="82" mass="9348">MIQIPQDHGKVKLKTTARKQGGSLVTTIPPEIAEHDDIEEGDELSWQSEFSEDLEEEEGRGEYESLWNQTKQDEAETEEDEG</sequence>
<evidence type="ECO:0000313" key="2">
    <source>
        <dbReference type="EMBL" id="SDW45860.1"/>
    </source>
</evidence>
<reference evidence="2 3" key="1">
    <citation type="submission" date="2016-10" db="EMBL/GenBank/DDBJ databases">
        <authorList>
            <person name="de Groot N.N."/>
        </authorList>
    </citation>
    <scope>NUCLEOTIDE SEQUENCE [LARGE SCALE GENOMIC DNA]</scope>
    <source>
        <strain evidence="2 3">DSM 3756</strain>
    </source>
</reference>
<dbReference type="AlphaFoldDB" id="A0A1H2TPP1"/>
<feature type="region of interest" description="Disordered" evidence="1">
    <location>
        <begin position="1"/>
        <end position="82"/>
    </location>
</feature>
<gene>
    <name evidence="2" type="ORF">SAMN05443574_103336</name>
</gene>
<feature type="compositionally biased region" description="Acidic residues" evidence="1">
    <location>
        <begin position="34"/>
        <end position="43"/>
    </location>
</feature>
<organism evidence="2 3">
    <name type="scientific">Haloarcula vallismortis</name>
    <name type="common">Halobacterium vallismortis</name>
    <dbReference type="NCBI Taxonomy" id="28442"/>
    <lineage>
        <taxon>Archaea</taxon>
        <taxon>Methanobacteriati</taxon>
        <taxon>Methanobacteriota</taxon>
        <taxon>Stenosarchaea group</taxon>
        <taxon>Halobacteria</taxon>
        <taxon>Halobacteriales</taxon>
        <taxon>Haloarculaceae</taxon>
        <taxon>Haloarcula</taxon>
    </lineage>
</organism>
<dbReference type="STRING" id="28442.SAMN05443574_103336"/>
<evidence type="ECO:0000256" key="1">
    <source>
        <dbReference type="SAM" id="MobiDB-lite"/>
    </source>
</evidence>
<dbReference type="EMBL" id="FNOF01000003">
    <property type="protein sequence ID" value="SDW45860.1"/>
    <property type="molecule type" value="Genomic_DNA"/>
</dbReference>
<dbReference type="Proteomes" id="UP000182573">
    <property type="component" value="Unassembled WGS sequence"/>
</dbReference>
<protein>
    <recommendedName>
        <fullName evidence="4">SpoVT-AbrB domain-containing protein</fullName>
    </recommendedName>
</protein>
<evidence type="ECO:0000313" key="3">
    <source>
        <dbReference type="Proteomes" id="UP000182573"/>
    </source>
</evidence>
<evidence type="ECO:0008006" key="4">
    <source>
        <dbReference type="Google" id="ProtNLM"/>
    </source>
</evidence>
<name>A0A1H2TPP1_HALVA</name>
<dbReference type="RefSeq" id="WP_004515166.1">
    <property type="nucleotide sequence ID" value="NZ_FNOF01000003.1"/>
</dbReference>
<feature type="compositionally biased region" description="Acidic residues" evidence="1">
    <location>
        <begin position="50"/>
        <end position="59"/>
    </location>
</feature>
<accession>A0A1H2TPP1</accession>
<proteinExistence type="predicted"/>